<dbReference type="OrthoDB" id="4673451at2"/>
<evidence type="ECO:0000313" key="2">
    <source>
        <dbReference type="EMBL" id="AHG93803.1"/>
    </source>
</evidence>
<geneLocation type="plasmid" evidence="2 3">
    <name>2</name>
</geneLocation>
<dbReference type="Proteomes" id="UP000019151">
    <property type="component" value="Plasmid 2"/>
</dbReference>
<dbReference type="InterPro" id="IPR008930">
    <property type="entry name" value="Terpenoid_cyclase/PrenylTrfase"/>
</dbReference>
<dbReference type="InterPro" id="IPR008949">
    <property type="entry name" value="Isoprenoid_synthase_dom_sf"/>
</dbReference>
<sequence>MSSLLTLAGASAHEHACRVQAEYEREVAALALPGLALPVRPLDVVHVAPWLFADVTPRLDDDARTAIAVAALLYRDYLLAFDAPIDGEHAVDPARLLGAGLWHERALARLADAVPRDSALWTTLARLARAQVAAAVDERALIAAARRGEPWRFDAFAALAAAKAAVFTAIPAACAAAAGDEARVNAWDAVIAPFSVAEQIRDDLADWRDDWCAGRLTYVHACALAAAGAAPDDALDADAVGHHLFHGGVADELLADAIDGCDASAEAAEALGAARWAGFARHVRRLCEVMATKVMERRVRAARLAAAPLTPLHARDAVDRVLGALVREHDAGYPEASHRMAWLRDTSAGCERPDVPADGVHEGAVFHRAIIGWFYGLAERAGRRVPTRVIDENLDTLLAMRVAGEDQWSYHPTLAALPPDLDDLAQVLHAFLARRDRDLEATFGAPVARALAMQQPDGAIETWLVDPALDPAWRAWYERQIAEYWGPGAEPEVVANFASALLAWRPTACRPAARAAAWVASRQRADGAWDSTWYVGPYYGTFVAARLLRAVATILPDAAASLERARAFLLDTQHVDGGWGVGIAADASSTAFALLALTEAAHRGPDDAARAAIARAARWLVLAQRSDARWLATVDFVSFDLHRQWPALGERTRFFRSTTVTSAFAGAALLAAAPWLDAR</sequence>
<reference evidence="2 3" key="1">
    <citation type="journal article" date="2014" name="Genome Announc.">
        <title>Genome Sequence and Methylome of Soil Bacterium Gemmatirosa kalamazoonensis KBS708T, a Member of the Rarely Cultivated Gemmatimonadetes Phylum.</title>
        <authorList>
            <person name="Debruyn J.M."/>
            <person name="Radosevich M."/>
            <person name="Wommack K.E."/>
            <person name="Polson S.W."/>
            <person name="Hauser L.J."/>
            <person name="Fawaz M.N."/>
            <person name="Korlach J."/>
            <person name="Tsai Y.C."/>
        </authorList>
    </citation>
    <scope>NUCLEOTIDE SEQUENCE [LARGE SCALE GENOMIC DNA]</scope>
    <source>
        <strain evidence="2 3">KBS708</strain>
        <plasmid evidence="3">Plasmid 2</plasmid>
    </source>
</reference>
<dbReference type="InParanoid" id="W0RW56"/>
<dbReference type="SUPFAM" id="SSF48239">
    <property type="entry name" value="Terpenoid cyclases/Protein prenyltransferases"/>
    <property type="match status" value="1"/>
</dbReference>
<dbReference type="AlphaFoldDB" id="W0RW56"/>
<dbReference type="KEGG" id="gba:J421_6268"/>
<dbReference type="Pfam" id="PF13243">
    <property type="entry name" value="SQHop_cyclase_C"/>
    <property type="match status" value="1"/>
</dbReference>
<evidence type="ECO:0000259" key="1">
    <source>
        <dbReference type="Pfam" id="PF13243"/>
    </source>
</evidence>
<dbReference type="EMBL" id="CP007130">
    <property type="protein sequence ID" value="AHG93803.1"/>
    <property type="molecule type" value="Genomic_DNA"/>
</dbReference>
<dbReference type="HOGENOM" id="CLU_031179_0_0_0"/>
<dbReference type="SUPFAM" id="SSF48576">
    <property type="entry name" value="Terpenoid synthases"/>
    <property type="match status" value="1"/>
</dbReference>
<feature type="domain" description="Squalene cyclase C-terminal" evidence="1">
    <location>
        <begin position="419"/>
        <end position="631"/>
    </location>
</feature>
<organism evidence="2 3">
    <name type="scientific">Gemmatirosa kalamazoonensis</name>
    <dbReference type="NCBI Taxonomy" id="861299"/>
    <lineage>
        <taxon>Bacteria</taxon>
        <taxon>Pseudomonadati</taxon>
        <taxon>Gemmatimonadota</taxon>
        <taxon>Gemmatimonadia</taxon>
        <taxon>Gemmatimonadales</taxon>
        <taxon>Gemmatimonadaceae</taxon>
        <taxon>Gemmatirosa</taxon>
    </lineage>
</organism>
<dbReference type="RefSeq" id="WP_025415092.1">
    <property type="nucleotide sequence ID" value="NZ_CP007130.1"/>
</dbReference>
<dbReference type="Gene3D" id="1.10.600.10">
    <property type="entry name" value="Farnesyl Diphosphate Synthase"/>
    <property type="match status" value="1"/>
</dbReference>
<dbReference type="Gene3D" id="1.50.10.20">
    <property type="match status" value="1"/>
</dbReference>
<dbReference type="PATRIC" id="fig|861299.3.peg.6336"/>
<protein>
    <recommendedName>
        <fullName evidence="1">Squalene cyclase C-terminal domain-containing protein</fullName>
    </recommendedName>
</protein>
<keyword evidence="3" id="KW-1185">Reference proteome</keyword>
<keyword evidence="2" id="KW-0614">Plasmid</keyword>
<accession>W0RW56</accession>
<proteinExistence type="predicted"/>
<gene>
    <name evidence="2" type="ORF">J421_6268</name>
</gene>
<name>W0RW56_9BACT</name>
<evidence type="ECO:0000313" key="3">
    <source>
        <dbReference type="Proteomes" id="UP000019151"/>
    </source>
</evidence>
<dbReference type="InterPro" id="IPR032696">
    <property type="entry name" value="SQ_cyclase_C"/>
</dbReference>
<dbReference type="eggNOG" id="COG1657">
    <property type="taxonomic scope" value="Bacteria"/>
</dbReference>